<protein>
    <submittedName>
        <fullName evidence="2">Uncharacterized protein</fullName>
    </submittedName>
</protein>
<feature type="transmembrane region" description="Helical" evidence="1">
    <location>
        <begin position="6"/>
        <end position="34"/>
    </location>
</feature>
<evidence type="ECO:0000313" key="3">
    <source>
        <dbReference type="Proteomes" id="UP000033651"/>
    </source>
</evidence>
<gene>
    <name evidence="2" type="ORF">VI08_09805</name>
</gene>
<feature type="transmembrane region" description="Helical" evidence="1">
    <location>
        <begin position="41"/>
        <end position="63"/>
    </location>
</feature>
<dbReference type="RefSeq" id="WP_045829409.1">
    <property type="nucleotide sequence ID" value="NZ_JZRB01000019.1"/>
</dbReference>
<name>A0A0F3KX07_9GAMM</name>
<feature type="transmembrane region" description="Helical" evidence="1">
    <location>
        <begin position="83"/>
        <end position="103"/>
    </location>
</feature>
<organism evidence="2 3">
    <name type="scientific">Luteibacter yeojuensis</name>
    <dbReference type="NCBI Taxonomy" id="345309"/>
    <lineage>
        <taxon>Bacteria</taxon>
        <taxon>Pseudomonadati</taxon>
        <taxon>Pseudomonadota</taxon>
        <taxon>Gammaproteobacteria</taxon>
        <taxon>Lysobacterales</taxon>
        <taxon>Rhodanobacteraceae</taxon>
        <taxon>Luteibacter</taxon>
    </lineage>
</organism>
<sequence>PSGEAWWDWLLAGLGIVVAVAGAVATGGALVGAVGAAGGMVAALSTSSGATAAVAAVLDVVAVAAEIGSTASMAGGNKKAGAIFGWIGLGVGIASVGAGGAPWRLGKKASGAMTARKIDAPLGQAFSSSKTDAVLPPTVVGRVILPKEAVPQHARLRHFPNGMSSKRPSWDAVFDEKRYPGTVHYAADGPVAPSDIPWILTNVIDAHPDSDITLLVGAHGRWDGQNWLLSGRRKVDRDLLPDSIRIIGAQAGQAAAGRMADGRKVRFVDVAELTPDAARTLYAEPVIFIHMSCYGIVDEVLLAMFGRVPKPVYVTWPTQ</sequence>
<proteinExistence type="predicted"/>
<feature type="non-terminal residue" evidence="2">
    <location>
        <position position="1"/>
    </location>
</feature>
<dbReference type="InterPro" id="IPR028897">
    <property type="entry name" value="Tox-HDC_dom"/>
</dbReference>
<dbReference type="PATRIC" id="fig|345309.4.peg.1201"/>
<dbReference type="Pfam" id="PF15656">
    <property type="entry name" value="Tox-HDC"/>
    <property type="match status" value="1"/>
</dbReference>
<dbReference type="Proteomes" id="UP000033651">
    <property type="component" value="Unassembled WGS sequence"/>
</dbReference>
<accession>A0A0F3KX07</accession>
<keyword evidence="1" id="KW-0812">Transmembrane</keyword>
<comment type="caution">
    <text evidence="2">The sequence shown here is derived from an EMBL/GenBank/DDBJ whole genome shotgun (WGS) entry which is preliminary data.</text>
</comment>
<dbReference type="EMBL" id="JZRB01000019">
    <property type="protein sequence ID" value="KJV34634.1"/>
    <property type="molecule type" value="Genomic_DNA"/>
</dbReference>
<keyword evidence="1" id="KW-0472">Membrane</keyword>
<keyword evidence="1" id="KW-1133">Transmembrane helix</keyword>
<dbReference type="AlphaFoldDB" id="A0A0F3KX07"/>
<evidence type="ECO:0000256" key="1">
    <source>
        <dbReference type="SAM" id="Phobius"/>
    </source>
</evidence>
<evidence type="ECO:0000313" key="2">
    <source>
        <dbReference type="EMBL" id="KJV34634.1"/>
    </source>
</evidence>
<keyword evidence="3" id="KW-1185">Reference proteome</keyword>
<reference evidence="2 3" key="1">
    <citation type="submission" date="2015-03" db="EMBL/GenBank/DDBJ databases">
        <title>Draft genome sequence of Luteibacter yeojuensis strain SU11.</title>
        <authorList>
            <person name="Sulaiman J."/>
            <person name="Priya K."/>
            <person name="Chan K.-G."/>
        </authorList>
    </citation>
    <scope>NUCLEOTIDE SEQUENCE [LARGE SCALE GENOMIC DNA]</scope>
    <source>
        <strain evidence="2 3">SU11</strain>
    </source>
</reference>